<accession>A0A4Q1JV66</accession>
<dbReference type="InterPro" id="IPR018551">
    <property type="entry name" value="DUF2007"/>
</dbReference>
<evidence type="ECO:0000313" key="3">
    <source>
        <dbReference type="Proteomes" id="UP000289784"/>
    </source>
</evidence>
<dbReference type="Pfam" id="PF09413">
    <property type="entry name" value="DUF2007"/>
    <property type="match status" value="1"/>
</dbReference>
<organism evidence="2 3">
    <name type="scientific">Pseudoxanthomonas composti</name>
    <dbReference type="NCBI Taxonomy" id="2137479"/>
    <lineage>
        <taxon>Bacteria</taxon>
        <taxon>Pseudomonadati</taxon>
        <taxon>Pseudomonadota</taxon>
        <taxon>Gammaproteobacteria</taxon>
        <taxon>Lysobacterales</taxon>
        <taxon>Lysobacteraceae</taxon>
        <taxon>Pseudoxanthomonas</taxon>
    </lineage>
</organism>
<feature type="domain" description="DUF2007" evidence="1">
    <location>
        <begin position="1"/>
        <end position="67"/>
    </location>
</feature>
<evidence type="ECO:0000259" key="1">
    <source>
        <dbReference type="Pfam" id="PF09413"/>
    </source>
</evidence>
<reference evidence="2 3" key="1">
    <citation type="submission" date="2019-01" db="EMBL/GenBank/DDBJ databases">
        <title>Pseudoxanthomonas composti sp. nov., isolated from compost.</title>
        <authorList>
            <person name="Yang G."/>
        </authorList>
    </citation>
    <scope>NUCLEOTIDE SEQUENCE [LARGE SCALE GENOMIC DNA]</scope>
    <source>
        <strain evidence="2 3">GSS15</strain>
    </source>
</reference>
<protein>
    <submittedName>
        <fullName evidence="2">DUF2007 domain-containing protein</fullName>
    </submittedName>
</protein>
<keyword evidence="3" id="KW-1185">Reference proteome</keyword>
<dbReference type="RefSeq" id="WP_129471646.1">
    <property type="nucleotide sequence ID" value="NZ_SAWZ01000006.1"/>
</dbReference>
<gene>
    <name evidence="2" type="ORF">EPA99_12960</name>
</gene>
<dbReference type="Gene3D" id="3.30.70.790">
    <property type="entry name" value="UreE, C-terminal domain"/>
    <property type="match status" value="1"/>
</dbReference>
<dbReference type="EMBL" id="SAWZ01000006">
    <property type="protein sequence ID" value="RXR04375.1"/>
    <property type="molecule type" value="Genomic_DNA"/>
</dbReference>
<name>A0A4Q1JV66_9GAMM</name>
<evidence type="ECO:0000313" key="2">
    <source>
        <dbReference type="EMBL" id="RXR04375.1"/>
    </source>
</evidence>
<dbReference type="AlphaFoldDB" id="A0A4Q1JV66"/>
<dbReference type="OrthoDB" id="6197669at2"/>
<dbReference type="Proteomes" id="UP000289784">
    <property type="component" value="Unassembled WGS sequence"/>
</dbReference>
<proteinExistence type="predicted"/>
<comment type="caution">
    <text evidence="2">The sequence shown here is derived from an EMBL/GenBank/DDBJ whole genome shotgun (WGS) entry which is preliminary data.</text>
</comment>
<sequence length="93" mass="9622">MQVAYRAINLFDAHLARHALEDAQIPAFVFGEQLLGAGGELPLFGVLRVCVPDSALPLALEALRAAELLPSGLPEAAADPISGDAPDPGLLPV</sequence>